<organism evidence="1">
    <name type="scientific">Oryza glumipatula</name>
    <dbReference type="NCBI Taxonomy" id="40148"/>
    <lineage>
        <taxon>Eukaryota</taxon>
        <taxon>Viridiplantae</taxon>
        <taxon>Streptophyta</taxon>
        <taxon>Embryophyta</taxon>
        <taxon>Tracheophyta</taxon>
        <taxon>Spermatophyta</taxon>
        <taxon>Magnoliopsida</taxon>
        <taxon>Liliopsida</taxon>
        <taxon>Poales</taxon>
        <taxon>Poaceae</taxon>
        <taxon>BOP clade</taxon>
        <taxon>Oryzoideae</taxon>
        <taxon>Oryzeae</taxon>
        <taxon>Oryzinae</taxon>
        <taxon>Oryza</taxon>
    </lineage>
</organism>
<accession>A0A0E0AKR1</accession>
<reference evidence="1" key="1">
    <citation type="submission" date="2015-04" db="UniProtKB">
        <authorList>
            <consortium name="EnsemblPlants"/>
        </authorList>
    </citation>
    <scope>IDENTIFICATION</scope>
</reference>
<reference evidence="1" key="2">
    <citation type="submission" date="2018-05" db="EMBL/GenBank/DDBJ databases">
        <title>OgluRS3 (Oryza glumaepatula Reference Sequence Version 3).</title>
        <authorList>
            <person name="Zhang J."/>
            <person name="Kudrna D."/>
            <person name="Lee S."/>
            <person name="Talag J."/>
            <person name="Welchert J."/>
            <person name="Wing R.A."/>
        </authorList>
    </citation>
    <scope>NUCLEOTIDE SEQUENCE [LARGE SCALE GENOMIC DNA]</scope>
</reference>
<name>A0A0E0AKR1_9ORYZ</name>
<proteinExistence type="predicted"/>
<protein>
    <submittedName>
        <fullName evidence="1">Uncharacterized protein</fullName>
    </submittedName>
</protein>
<dbReference type="Gramene" id="OGLUM07G16410.1">
    <property type="protein sequence ID" value="OGLUM07G16410.1"/>
    <property type="gene ID" value="OGLUM07G16410"/>
</dbReference>
<evidence type="ECO:0000313" key="2">
    <source>
        <dbReference type="Proteomes" id="UP000026961"/>
    </source>
</evidence>
<dbReference type="EnsemblPlants" id="OGLUM07G16410.1">
    <property type="protein sequence ID" value="OGLUM07G16410.1"/>
    <property type="gene ID" value="OGLUM07G16410"/>
</dbReference>
<dbReference type="Proteomes" id="UP000026961">
    <property type="component" value="Chromosome 7"/>
</dbReference>
<dbReference type="AlphaFoldDB" id="A0A0E0AKR1"/>
<sequence>MRYPFAAGWQAMAAVGDYISKGDFQFTKEAIRRRKVTRKNTTEAVKKLRKKTEGFDSLILLWFNCLGDFVGVIYD</sequence>
<keyword evidence="2" id="KW-1185">Reference proteome</keyword>
<dbReference type="HOGENOM" id="CLU_2675123_0_0_1"/>
<evidence type="ECO:0000313" key="1">
    <source>
        <dbReference type="EnsemblPlants" id="OGLUM07G16410.1"/>
    </source>
</evidence>